<dbReference type="KEGG" id="chk:D4L85_32765"/>
<gene>
    <name evidence="1" type="ORF">D4L85_32765</name>
</gene>
<keyword evidence="2" id="KW-1185">Reference proteome</keyword>
<evidence type="ECO:0000313" key="1">
    <source>
        <dbReference type="EMBL" id="AYB35065.1"/>
    </source>
</evidence>
<accession>A0A385SYB1</accession>
<evidence type="ECO:0000313" key="2">
    <source>
        <dbReference type="Proteomes" id="UP000266183"/>
    </source>
</evidence>
<protein>
    <submittedName>
        <fullName evidence="1">Uncharacterized protein</fullName>
    </submittedName>
</protein>
<proteinExistence type="predicted"/>
<dbReference type="Proteomes" id="UP000266183">
    <property type="component" value="Chromosome"/>
</dbReference>
<reference evidence="2" key="1">
    <citation type="submission" date="2018-09" db="EMBL/GenBank/DDBJ databases">
        <title>Chryseolinea sp. KIS68-18 isolated from soil.</title>
        <authorList>
            <person name="Weon H.-Y."/>
            <person name="Kwon S.-W."/>
            <person name="Lee S.A."/>
        </authorList>
    </citation>
    <scope>NUCLEOTIDE SEQUENCE [LARGE SCALE GENOMIC DNA]</scope>
    <source>
        <strain evidence="2">KIS68-18</strain>
    </source>
</reference>
<sequence>MSIPVKVRARAIVLIVAVLWLVALATYCQAQNDVTVTVMVTPPYSTKIDDYEKHPERIIITLQSHRQSAVSLQLRGAIIGDNGIEIHASRQYRSPRPIDLPAGMTLQLDAMAIRSLFDIDKLEVRGTSATALREGNGLPEGIYRICARAYDYNQPEVPLSVDEPMGCSNAFRITNLEPPYLIRPYADEVVRGVTPQNVLFTWSFPAGAPPSTQFKLKIVEMLTPGRNINDAMQSATTPPFFEQTVTGNAFLYGPAQPTLIAGRKYAFMVTAIDPFRSTVFRNEGRSEVSSFTFGEAPANKFPNVAAFKVMNAMGPVVCSCQEAVPGGGVDNSKAIVGSKVTIGKFEMTVLEATEQAGLLKGHGKINFPMINSKLIPILVEFADLQVNASNQAISGTVKAKVKSDVDFIPAVPAPNIQSIPFTSSDAQKLDEYFKANVKQLVSNINTAIDNAGFEMPLGLDKNIGGIGTVVAITGATFTPEQATFEAATVVNIPDGATKIALGAKSVCMDNAGLCGQGTLYLSSDFNIAPLNMKLKGVAPMPVNPLDSGTYVVFDKDGFKKLRIQAEYAFPAGMLVKKSDMVSPVKATLTASAISWSNWMAKVDIDPFYLSGSTDFGFTLVGSGTYDHSSSSNPMGMPVIAAKPNLSTPDWNGFYLPNLTVELPAIIKKASGGPPLTTAVKDLIIDTQGLSGAVNATNVLAIGDGDLGGWYYSVDNIGINFLNNSFVSGGMNGKLVLPISGSNTANPKSQLDYTSTLSKPAGSLEFQFVIKPKNDLEVPIWYSKFTLANTSNILVTAGGGKDFYAAATLNGGMDIIADLSPLTKINFRAMEFQGLKLQTVAPYLDIETFNAGLASPNKSLGGFDIGLEQIKPVLSGSKAGIGFTMNVELCNIALMPKASFSFDLLGKLDFNGKRPDWKFDKVDPKKISLEGTVGPVNVKGDVAFFDGDAEFGNGIRGGLKAVMFSGFEADAQVLFGNKSFHYWYVDARFKLPPPGIAVGGPIPVSIFGFGGGVFYNLSQKPVLNPKDFYNAGPPPVANLYTPTANRAGFKATIIMGVSDGTSFQASGTFEAIVNTSTMAPVSMSIDIDAAMICPLMQTDKAFVKGKGIIRYDFANDIFDAMVGVNVNLVDVIDGHGFIHLNIDAGKSQWFFKVGEPSDRIKLSLVKFLNYDGYLMMGNHDIPGVPPPPQQVLDQIKGYGGNRTGDIGMGEGLAFGASMGYGPADLRFLIFYMRLGAGIGFDIALRKLSEGCDAAKEPGVNGWYANGQLYMWAEFAFGLSVDEWFFTGNVAVAEVKAAALMTMGIPNPTWFDGWLHGEYNVLGGLISGHMNFHVEVGSRCVPEYSPFGGIPIISELSPAGNNTSILADPQTAFNYPVETEFVIPMLNDKGVQVARTFRVDLQQFDVIKKSTGEVVCSKTLNRTFRISDEGKLATIYKDAALDPKENYTIKVKVQAFEIIGSTKKPCTFKGNPMIEERSLDFATGECIAKITNAVVATYPISRQRYLLQKESTTGYIELTQAVPCLMNDPNYDLFAIFTSYQGGKSGTFETPVSSYGRYGVSFAIPTLPNDQVIEFKLVKRIKATSVMAASGSPGSGIQKFGQLKGTALMGSNFTHDVENKYLGSYNFVDVSNSALTGVHVSLKKAPDIELHRYYFKTSKYNTLSEKLSHSEVSSTARKDAFGILELYAAEYGLSEGFDVFDIQGFNYTFADDGYKIGPLVVVSEAKPRNRWSEEHTRRAFYEPWAKVFYGGYYEELGPRYIRSFGTPLEEIAFFEPASRPIDFSVGSVDPPLTNAEINEQVISQYIKVYANEVASKSAVTKMIMLK</sequence>
<name>A0A385SYB1_9BACT</name>
<dbReference type="EMBL" id="CP032382">
    <property type="protein sequence ID" value="AYB35065.1"/>
    <property type="molecule type" value="Genomic_DNA"/>
</dbReference>
<organism evidence="1 2">
    <name type="scientific">Chryseolinea soli</name>
    <dbReference type="NCBI Taxonomy" id="2321403"/>
    <lineage>
        <taxon>Bacteria</taxon>
        <taxon>Pseudomonadati</taxon>
        <taxon>Bacteroidota</taxon>
        <taxon>Cytophagia</taxon>
        <taxon>Cytophagales</taxon>
        <taxon>Fulvivirgaceae</taxon>
        <taxon>Chryseolinea</taxon>
    </lineage>
</organism>